<dbReference type="EMBL" id="BMAW01001293">
    <property type="protein sequence ID" value="GFS73393.1"/>
    <property type="molecule type" value="Genomic_DNA"/>
</dbReference>
<dbReference type="Proteomes" id="UP000887013">
    <property type="component" value="Unassembled WGS sequence"/>
</dbReference>
<sequence length="121" mass="13853">MIDLEDIAEHNKRKKNPLTYRGVWQRKCPGISNFCHISPLPILSLFRLHFFFLSFLGPKKLCISTTIETHTLLAYNEKKGAKNQLGMWTDVNPKICNIEATCLNEKMIRQEHRGAAAQRGG</sequence>
<gene>
    <name evidence="1" type="ORF">NPIL_676731</name>
</gene>
<name>A0A8X6MR80_NEPPI</name>
<organism evidence="1 2">
    <name type="scientific">Nephila pilipes</name>
    <name type="common">Giant wood spider</name>
    <name type="synonym">Nephila maculata</name>
    <dbReference type="NCBI Taxonomy" id="299642"/>
    <lineage>
        <taxon>Eukaryota</taxon>
        <taxon>Metazoa</taxon>
        <taxon>Ecdysozoa</taxon>
        <taxon>Arthropoda</taxon>
        <taxon>Chelicerata</taxon>
        <taxon>Arachnida</taxon>
        <taxon>Araneae</taxon>
        <taxon>Araneomorphae</taxon>
        <taxon>Entelegynae</taxon>
        <taxon>Araneoidea</taxon>
        <taxon>Nephilidae</taxon>
        <taxon>Nephila</taxon>
    </lineage>
</organism>
<evidence type="ECO:0000313" key="2">
    <source>
        <dbReference type="Proteomes" id="UP000887013"/>
    </source>
</evidence>
<evidence type="ECO:0000313" key="1">
    <source>
        <dbReference type="EMBL" id="GFS73393.1"/>
    </source>
</evidence>
<dbReference type="AlphaFoldDB" id="A0A8X6MR80"/>
<accession>A0A8X6MR80</accession>
<protein>
    <submittedName>
        <fullName evidence="1">Uncharacterized protein</fullName>
    </submittedName>
</protein>
<comment type="caution">
    <text evidence="1">The sequence shown here is derived from an EMBL/GenBank/DDBJ whole genome shotgun (WGS) entry which is preliminary data.</text>
</comment>
<keyword evidence="2" id="KW-1185">Reference proteome</keyword>
<proteinExistence type="predicted"/>
<reference evidence="1" key="1">
    <citation type="submission" date="2020-08" db="EMBL/GenBank/DDBJ databases">
        <title>Multicomponent nature underlies the extraordinary mechanical properties of spider dragline silk.</title>
        <authorList>
            <person name="Kono N."/>
            <person name="Nakamura H."/>
            <person name="Mori M."/>
            <person name="Yoshida Y."/>
            <person name="Ohtoshi R."/>
            <person name="Malay A.D."/>
            <person name="Moran D.A.P."/>
            <person name="Tomita M."/>
            <person name="Numata K."/>
            <person name="Arakawa K."/>
        </authorList>
    </citation>
    <scope>NUCLEOTIDE SEQUENCE</scope>
</reference>